<reference evidence="2 3" key="1">
    <citation type="submission" date="2009-02" db="EMBL/GenBank/DDBJ databases">
        <title>Annotation of Streptomyces hygroscopicus strain ATCC 53653.</title>
        <authorList>
            <consortium name="The Broad Institute Genome Sequencing Platform"/>
            <consortium name="Broad Institute Microbial Sequencing Center"/>
            <person name="Fischbach M."/>
            <person name="Godfrey P."/>
            <person name="Ward D."/>
            <person name="Young S."/>
            <person name="Zeng Q."/>
            <person name="Koehrsen M."/>
            <person name="Alvarado L."/>
            <person name="Berlin A.M."/>
            <person name="Bochicchio J."/>
            <person name="Borenstein D."/>
            <person name="Chapman S.B."/>
            <person name="Chen Z."/>
            <person name="Engels R."/>
            <person name="Freedman E."/>
            <person name="Gellesch M."/>
            <person name="Goldberg J."/>
            <person name="Griggs A."/>
            <person name="Gujja S."/>
            <person name="Heilman E.R."/>
            <person name="Heiman D.I."/>
            <person name="Hepburn T.A."/>
            <person name="Howarth C."/>
            <person name="Jen D."/>
            <person name="Larson L."/>
            <person name="Lewis B."/>
            <person name="Mehta T."/>
            <person name="Park D."/>
            <person name="Pearson M."/>
            <person name="Richards J."/>
            <person name="Roberts A."/>
            <person name="Saif S."/>
            <person name="Shea T.D."/>
            <person name="Shenoy N."/>
            <person name="Sisk P."/>
            <person name="Stolte C."/>
            <person name="Sykes S.N."/>
            <person name="Thomson T."/>
            <person name="Walk T."/>
            <person name="White J."/>
            <person name="Yandava C."/>
            <person name="Straight P."/>
            <person name="Clardy J."/>
            <person name="Hung D."/>
            <person name="Kolter R."/>
            <person name="Mekalanos J."/>
            <person name="Walker S."/>
            <person name="Walsh C.T."/>
            <person name="Wieland-Brown L.C."/>
            <person name="Haas B."/>
            <person name="Nusbaum C."/>
            <person name="Birren B."/>
        </authorList>
    </citation>
    <scope>NUCLEOTIDE SEQUENCE [LARGE SCALE GENOMIC DNA]</scope>
    <source>
        <strain evidence="2 3">ATCC 53653</strain>
    </source>
</reference>
<keyword evidence="3" id="KW-1185">Reference proteome</keyword>
<dbReference type="Proteomes" id="UP000003963">
    <property type="component" value="Unassembled WGS sequence"/>
</dbReference>
<accession>D9WV57</accession>
<name>D9WV57_9ACTN</name>
<protein>
    <submittedName>
        <fullName evidence="2">Uncharacterized protein</fullName>
    </submittedName>
</protein>
<feature type="compositionally biased region" description="Polar residues" evidence="1">
    <location>
        <begin position="58"/>
        <end position="70"/>
    </location>
</feature>
<evidence type="ECO:0000256" key="1">
    <source>
        <dbReference type="SAM" id="MobiDB-lite"/>
    </source>
</evidence>
<gene>
    <name evidence="2" type="ORF">SSOG_08271</name>
</gene>
<evidence type="ECO:0000313" key="2">
    <source>
        <dbReference type="EMBL" id="EFL28557.1"/>
    </source>
</evidence>
<evidence type="ECO:0000313" key="3">
    <source>
        <dbReference type="Proteomes" id="UP000003963"/>
    </source>
</evidence>
<dbReference type="STRING" id="457427.SSOG_08271"/>
<dbReference type="EMBL" id="GG657754">
    <property type="protein sequence ID" value="EFL28557.1"/>
    <property type="molecule type" value="Genomic_DNA"/>
</dbReference>
<proteinExistence type="predicted"/>
<feature type="compositionally biased region" description="Low complexity" evidence="1">
    <location>
        <begin position="19"/>
        <end position="34"/>
    </location>
</feature>
<dbReference type="AlphaFoldDB" id="D9WV57"/>
<organism evidence="2 3">
    <name type="scientific">Streptomyces himastatinicus ATCC 53653</name>
    <dbReference type="NCBI Taxonomy" id="457427"/>
    <lineage>
        <taxon>Bacteria</taxon>
        <taxon>Bacillati</taxon>
        <taxon>Actinomycetota</taxon>
        <taxon>Actinomycetes</taxon>
        <taxon>Kitasatosporales</taxon>
        <taxon>Streptomycetaceae</taxon>
        <taxon>Streptomyces</taxon>
        <taxon>Streptomyces violaceusniger group</taxon>
    </lineage>
</organism>
<feature type="compositionally biased region" description="Basic and acidic residues" evidence="1">
    <location>
        <begin position="1"/>
        <end position="13"/>
    </location>
</feature>
<dbReference type="HOGENOM" id="CLU_2756136_0_0_11"/>
<feature type="region of interest" description="Disordered" evidence="1">
    <location>
        <begin position="1"/>
        <end position="70"/>
    </location>
</feature>
<sequence length="70" mass="7555">MSAMREGTHRLMDTNEQSLLTPDLPPVVDVPDLTFPSGRRTEKSPGPAERNGEKESPAASSTPQQRPLAA</sequence>